<proteinExistence type="predicted"/>
<dbReference type="GeneID" id="92743234"/>
<evidence type="ECO:0000256" key="1">
    <source>
        <dbReference type="SAM" id="Coils"/>
    </source>
</evidence>
<name>A0AAX3FHH6_ACTEU</name>
<organism evidence="2 3">
    <name type="scientific">Actinobacillus equuli</name>
    <dbReference type="NCBI Taxonomy" id="718"/>
    <lineage>
        <taxon>Bacteria</taxon>
        <taxon>Pseudomonadati</taxon>
        <taxon>Pseudomonadota</taxon>
        <taxon>Gammaproteobacteria</taxon>
        <taxon>Pasteurellales</taxon>
        <taxon>Pasteurellaceae</taxon>
        <taxon>Actinobacillus</taxon>
    </lineage>
</organism>
<dbReference type="AlphaFoldDB" id="A0AAX3FHH6"/>
<feature type="coiled-coil region" evidence="1">
    <location>
        <begin position="129"/>
        <end position="156"/>
    </location>
</feature>
<evidence type="ECO:0000313" key="2">
    <source>
        <dbReference type="EMBL" id="VEE90080.1"/>
    </source>
</evidence>
<sequence>MSQNKAKVDYAQVNQQSGFNIGKTSEINVEENTHLAGGVINAEGDKANHRMKTGTLSTAEIENRSDIKVTSVSVGASSDMGQMAGHAMGAALSALGNMSESERSTTSSAISDNIDLQITDSDKQKALTGKTAEETLQSLNRDVENANGKVEKQDLTKLQEQQEASQIVAEMGAKAVGDLAQFMEWEEGSPQKLALHGLVGYLSAKVGGGNTAAGTLSAMSSEYINTEIANYLVNNTALTADERNAIQQASAAGLGALIGASLGGNSTEVKQSAQMALRTEKFNRQLHPEEKQRIKDLARQLAKEHGKAESYWEEQLTLVTSTMVDEKENQQVLGGINTILNDAQIYADDYKESLAIAYKTLKTEADKNQAIKWKDGNDVVLYGEKVRMFQATEKQYKDSSMFGKINYPNIDVVSRNNLNSLNEVGLLNGLSTSDSKYSAELLGNIGKANRNRQDNNKVLHNAYYNYVISPKGVAEPAVVEDLLIGGSVFKVGSKAISATNKVLSKTGETLANAMVSDEAIALGIVADNQLRKGLERVVTSTRTYIGDSIKVVQNAPLKTTIGNSAATGIAATVGEIYDYTKDEKPKALTKENVINSAYSIGVDTYKGAFFGVMPIGSATLGNMVVDKVTTGDGDVGKNIATGISGAVWDEKLKASPNPFIREIFIKYSEKQLDNLSSPSEREK</sequence>
<gene>
    <name evidence="2" type="ORF">NCTC8529_00616</name>
</gene>
<dbReference type="RefSeq" id="WP_039197618.1">
    <property type="nucleotide sequence ID" value="NZ_LR134310.1"/>
</dbReference>
<reference evidence="2 3" key="1">
    <citation type="submission" date="2018-12" db="EMBL/GenBank/DDBJ databases">
        <authorList>
            <consortium name="Pathogen Informatics"/>
        </authorList>
    </citation>
    <scope>NUCLEOTIDE SEQUENCE [LARGE SCALE GENOMIC DNA]</scope>
    <source>
        <strain evidence="2 3">NCTC8529</strain>
    </source>
</reference>
<accession>A0AAX3FHH6</accession>
<evidence type="ECO:0000313" key="3">
    <source>
        <dbReference type="Proteomes" id="UP000268529"/>
    </source>
</evidence>
<dbReference type="EMBL" id="LR134310">
    <property type="protein sequence ID" value="VEE90080.1"/>
    <property type="molecule type" value="Genomic_DNA"/>
</dbReference>
<keyword evidence="1" id="KW-0175">Coiled coil</keyword>
<protein>
    <submittedName>
        <fullName evidence="2">Heme utilization or adhesion protein</fullName>
    </submittedName>
</protein>
<dbReference type="Proteomes" id="UP000268529">
    <property type="component" value="Chromosome"/>
</dbReference>